<dbReference type="KEGG" id="mmn:midi_00049"/>
<feature type="compositionally biased region" description="Basic and acidic residues" evidence="1">
    <location>
        <begin position="11"/>
        <end position="23"/>
    </location>
</feature>
<evidence type="ECO:0000313" key="2">
    <source>
        <dbReference type="EMBL" id="AEI88375.1"/>
    </source>
</evidence>
<dbReference type="RefSeq" id="WP_013950593.1">
    <property type="nucleotide sequence ID" value="NC_015722.1"/>
</dbReference>
<keyword evidence="3" id="KW-1185">Reference proteome</keyword>
<protein>
    <submittedName>
        <fullName evidence="2">Uncharacterized protein</fullName>
    </submittedName>
</protein>
<reference evidence="2 3" key="1">
    <citation type="journal article" date="2011" name="Mol. Biol. Evol.">
        <title>Phylogenomic evidence for the presence of a flagellum and cbb3 oxidase in the free-living mitochondrial ancestor.</title>
        <authorList>
            <person name="Sassera D."/>
            <person name="Lo N."/>
            <person name="Epis S."/>
            <person name="D'Auria G."/>
            <person name="Montagna M."/>
            <person name="Comandatore F."/>
            <person name="Horner D."/>
            <person name="Pereto J."/>
            <person name="Luciano A.M."/>
            <person name="Franciosi F."/>
            <person name="Ferri E."/>
            <person name="Crotti E."/>
            <person name="Bazzocchi C."/>
            <person name="Daffonchio D."/>
            <person name="Sacchi L."/>
            <person name="Moya A."/>
            <person name="Latorre A."/>
            <person name="Bandi C."/>
        </authorList>
    </citation>
    <scope>NUCLEOTIDE SEQUENCE [LARGE SCALE GENOMIC DNA]</scope>
    <source>
        <strain evidence="2 3">IricVA</strain>
    </source>
</reference>
<proteinExistence type="predicted"/>
<name>F7XUM6_MIDMI</name>
<dbReference type="STRING" id="696127.midi_00049"/>
<feature type="region of interest" description="Disordered" evidence="1">
    <location>
        <begin position="1"/>
        <end position="24"/>
    </location>
</feature>
<dbReference type="HOGENOM" id="CLU_3236092_0_0_5"/>
<dbReference type="Proteomes" id="UP000006639">
    <property type="component" value="Chromosome"/>
</dbReference>
<accession>F7XUM6</accession>
<evidence type="ECO:0000256" key="1">
    <source>
        <dbReference type="SAM" id="MobiDB-lite"/>
    </source>
</evidence>
<sequence length="43" mass="5062">MPNDIGSQRADSIEPKNCKEDSHKRVKKFDLSSWQLKKVTRYP</sequence>
<dbReference type="AlphaFoldDB" id="F7XUM6"/>
<organism evidence="2 3">
    <name type="scientific">Midichloria mitochondrii (strain IricVA)</name>
    <dbReference type="NCBI Taxonomy" id="696127"/>
    <lineage>
        <taxon>Bacteria</taxon>
        <taxon>Pseudomonadati</taxon>
        <taxon>Pseudomonadota</taxon>
        <taxon>Alphaproteobacteria</taxon>
        <taxon>Rickettsiales</taxon>
        <taxon>Candidatus Midichloriaceae</taxon>
        <taxon>Candidatus Midichloria</taxon>
    </lineage>
</organism>
<dbReference type="EMBL" id="CP002130">
    <property type="protein sequence ID" value="AEI88375.1"/>
    <property type="molecule type" value="Genomic_DNA"/>
</dbReference>
<evidence type="ECO:0000313" key="3">
    <source>
        <dbReference type="Proteomes" id="UP000006639"/>
    </source>
</evidence>
<feature type="compositionally biased region" description="Polar residues" evidence="1">
    <location>
        <begin position="1"/>
        <end position="10"/>
    </location>
</feature>
<gene>
    <name evidence="2" type="ordered locus">midi_00049</name>
</gene>